<keyword evidence="2" id="KW-1185">Reference proteome</keyword>
<protein>
    <submittedName>
        <fullName evidence="1">Uncharacterized protein</fullName>
    </submittedName>
</protein>
<accession>A0A3E2NUV2</accession>
<gene>
    <name evidence="1" type="ORF">DYU05_04050</name>
</gene>
<evidence type="ECO:0000313" key="2">
    <source>
        <dbReference type="Proteomes" id="UP000260823"/>
    </source>
</evidence>
<reference evidence="1 2" key="1">
    <citation type="submission" date="2018-08" db="EMBL/GenBank/DDBJ databases">
        <title>Mucilaginibacter terrae sp. nov., isolated from manganese diggings.</title>
        <authorList>
            <person name="Huang Y."/>
            <person name="Zhou Z."/>
        </authorList>
    </citation>
    <scope>NUCLEOTIDE SEQUENCE [LARGE SCALE GENOMIC DNA]</scope>
    <source>
        <strain evidence="1 2">ZH6</strain>
    </source>
</reference>
<sequence>MRDDARYKVGESYDIYFQLRDGINENYLGKAIIRDIRHFKLNELNVFMSHIDMGLHPIDGKKELLTMYEDQVSNWASQELSYILLENQEAGIRSVIPDRIRLKNPSVNLFNTVPFGYEIAK</sequence>
<dbReference type="Proteomes" id="UP000260823">
    <property type="component" value="Unassembled WGS sequence"/>
</dbReference>
<organism evidence="1 2">
    <name type="scientific">Mucilaginibacter terrenus</name>
    <dbReference type="NCBI Taxonomy" id="2482727"/>
    <lineage>
        <taxon>Bacteria</taxon>
        <taxon>Pseudomonadati</taxon>
        <taxon>Bacteroidota</taxon>
        <taxon>Sphingobacteriia</taxon>
        <taxon>Sphingobacteriales</taxon>
        <taxon>Sphingobacteriaceae</taxon>
        <taxon>Mucilaginibacter</taxon>
    </lineage>
</organism>
<proteinExistence type="predicted"/>
<dbReference type="AlphaFoldDB" id="A0A3E2NUV2"/>
<comment type="caution">
    <text evidence="1">The sequence shown here is derived from an EMBL/GenBank/DDBJ whole genome shotgun (WGS) entry which is preliminary data.</text>
</comment>
<dbReference type="EMBL" id="QWDE01000001">
    <property type="protein sequence ID" value="RFZ84788.1"/>
    <property type="molecule type" value="Genomic_DNA"/>
</dbReference>
<name>A0A3E2NUV2_9SPHI</name>
<evidence type="ECO:0000313" key="1">
    <source>
        <dbReference type="EMBL" id="RFZ84788.1"/>
    </source>
</evidence>